<dbReference type="InterPro" id="IPR003598">
    <property type="entry name" value="Ig_sub2"/>
</dbReference>
<reference evidence="11" key="1">
    <citation type="submission" date="2018-11" db="EMBL/GenBank/DDBJ databases">
        <authorList>
            <person name="Alioto T."/>
            <person name="Alioto T."/>
        </authorList>
    </citation>
    <scope>NUCLEOTIDE SEQUENCE</scope>
</reference>
<evidence type="ECO:0000256" key="2">
    <source>
        <dbReference type="ARBA" id="ARBA00023136"/>
    </source>
</evidence>
<keyword evidence="4" id="KW-0325">Glycoprotein</keyword>
<evidence type="ECO:0000256" key="8">
    <source>
        <dbReference type="SAM" id="SignalP"/>
    </source>
</evidence>
<feature type="domain" description="Ig-like" evidence="10">
    <location>
        <begin position="498"/>
        <end position="591"/>
    </location>
</feature>
<dbReference type="Pfam" id="PF07679">
    <property type="entry name" value="I-set"/>
    <property type="match status" value="1"/>
</dbReference>
<comment type="subcellular location">
    <subcellularLocation>
        <location evidence="1">Membrane</location>
        <topology evidence="1">Single-pass type I membrane protein</topology>
    </subcellularLocation>
</comment>
<dbReference type="AlphaFoldDB" id="A0A8B6G6N7"/>
<dbReference type="PROSITE" id="PS50835">
    <property type="entry name" value="IG_LIKE"/>
    <property type="match status" value="4"/>
</dbReference>
<dbReference type="InterPro" id="IPR008979">
    <property type="entry name" value="Galactose-bd-like_sf"/>
</dbReference>
<dbReference type="Proteomes" id="UP000596742">
    <property type="component" value="Unassembled WGS sequence"/>
</dbReference>
<dbReference type="SUPFAM" id="SSF49785">
    <property type="entry name" value="Galactose-binding domain-like"/>
    <property type="match status" value="1"/>
</dbReference>
<feature type="domain" description="F5/8 type C" evidence="9">
    <location>
        <begin position="210"/>
        <end position="366"/>
    </location>
</feature>
<dbReference type="InterPro" id="IPR013098">
    <property type="entry name" value="Ig_I-set"/>
</dbReference>
<dbReference type="InterPro" id="IPR051275">
    <property type="entry name" value="Cell_adhesion_signaling"/>
</dbReference>
<dbReference type="InterPro" id="IPR000421">
    <property type="entry name" value="FA58C"/>
</dbReference>
<evidence type="ECO:0000256" key="1">
    <source>
        <dbReference type="ARBA" id="ARBA00004479"/>
    </source>
</evidence>
<dbReference type="CDD" id="cd00057">
    <property type="entry name" value="FA58C"/>
    <property type="match status" value="1"/>
</dbReference>
<dbReference type="InterPro" id="IPR036179">
    <property type="entry name" value="Ig-like_dom_sf"/>
</dbReference>
<dbReference type="Gene3D" id="2.60.120.260">
    <property type="entry name" value="Galactose-binding domain-like"/>
    <property type="match status" value="1"/>
</dbReference>
<dbReference type="SUPFAM" id="SSF48726">
    <property type="entry name" value="Immunoglobulin"/>
    <property type="match status" value="4"/>
</dbReference>
<organism evidence="11 12">
    <name type="scientific">Mytilus galloprovincialis</name>
    <name type="common">Mediterranean mussel</name>
    <dbReference type="NCBI Taxonomy" id="29158"/>
    <lineage>
        <taxon>Eukaryota</taxon>
        <taxon>Metazoa</taxon>
        <taxon>Spiralia</taxon>
        <taxon>Lophotrochozoa</taxon>
        <taxon>Mollusca</taxon>
        <taxon>Bivalvia</taxon>
        <taxon>Autobranchia</taxon>
        <taxon>Pteriomorphia</taxon>
        <taxon>Mytilida</taxon>
        <taxon>Mytiloidea</taxon>
        <taxon>Mytilidae</taxon>
        <taxon>Mytilinae</taxon>
        <taxon>Mytilus</taxon>
    </lineage>
</organism>
<dbReference type="GO" id="GO:0098609">
    <property type="term" value="P:cell-cell adhesion"/>
    <property type="evidence" value="ECO:0007669"/>
    <property type="project" value="TreeGrafter"/>
</dbReference>
<evidence type="ECO:0000313" key="12">
    <source>
        <dbReference type="Proteomes" id="UP000596742"/>
    </source>
</evidence>
<feature type="transmembrane region" description="Helical" evidence="7">
    <location>
        <begin position="700"/>
        <end position="723"/>
    </location>
</feature>
<proteinExistence type="predicted"/>
<evidence type="ECO:0000256" key="7">
    <source>
        <dbReference type="SAM" id="Phobius"/>
    </source>
</evidence>
<feature type="domain" description="Ig-like" evidence="10">
    <location>
        <begin position="600"/>
        <end position="684"/>
    </location>
</feature>
<dbReference type="PANTHER" id="PTHR11640">
    <property type="entry name" value="NEPHRIN"/>
    <property type="match status" value="1"/>
</dbReference>
<keyword evidence="3" id="KW-1015">Disulfide bond</keyword>
<dbReference type="InterPro" id="IPR003599">
    <property type="entry name" value="Ig_sub"/>
</dbReference>
<keyword evidence="8" id="KW-0732">Signal</keyword>
<protein>
    <submittedName>
        <fullName evidence="11">Uncharacterized protein</fullName>
    </submittedName>
</protein>
<dbReference type="CDD" id="cd00096">
    <property type="entry name" value="Ig"/>
    <property type="match status" value="1"/>
</dbReference>
<evidence type="ECO:0000256" key="6">
    <source>
        <dbReference type="SAM" id="MobiDB-lite"/>
    </source>
</evidence>
<dbReference type="SMART" id="SM00231">
    <property type="entry name" value="FA58C"/>
    <property type="match status" value="1"/>
</dbReference>
<dbReference type="Pfam" id="PF13927">
    <property type="entry name" value="Ig_3"/>
    <property type="match status" value="2"/>
</dbReference>
<dbReference type="OrthoDB" id="6087581at2759"/>
<dbReference type="GO" id="GO:0005911">
    <property type="term" value="C:cell-cell junction"/>
    <property type="evidence" value="ECO:0007669"/>
    <property type="project" value="TreeGrafter"/>
</dbReference>
<feature type="domain" description="Ig-like" evidence="10">
    <location>
        <begin position="112"/>
        <end position="194"/>
    </location>
</feature>
<dbReference type="Gene3D" id="2.60.40.10">
    <property type="entry name" value="Immunoglobulins"/>
    <property type="match status" value="5"/>
</dbReference>
<dbReference type="Pfam" id="PF00754">
    <property type="entry name" value="F5_F8_type_C"/>
    <property type="match status" value="1"/>
</dbReference>
<keyword evidence="12" id="KW-1185">Reference proteome</keyword>
<comment type="caution">
    <text evidence="11">The sequence shown here is derived from an EMBL/GenBank/DDBJ whole genome shotgun (WGS) entry which is preliminary data.</text>
</comment>
<dbReference type="SMART" id="SM00408">
    <property type="entry name" value="IGc2"/>
    <property type="match status" value="5"/>
</dbReference>
<evidence type="ECO:0000259" key="9">
    <source>
        <dbReference type="PROSITE" id="PS50022"/>
    </source>
</evidence>
<dbReference type="SMART" id="SM00409">
    <property type="entry name" value="IG"/>
    <property type="match status" value="4"/>
</dbReference>
<feature type="region of interest" description="Disordered" evidence="6">
    <location>
        <begin position="762"/>
        <end position="788"/>
    </location>
</feature>
<accession>A0A8B6G6N7</accession>
<dbReference type="PROSITE" id="PS50022">
    <property type="entry name" value="FA58C_3"/>
    <property type="match status" value="1"/>
</dbReference>
<evidence type="ECO:0000256" key="4">
    <source>
        <dbReference type="ARBA" id="ARBA00023180"/>
    </source>
</evidence>
<name>A0A8B6G6N7_MYTGA</name>
<gene>
    <name evidence="11" type="ORF">MGAL_10B047767</name>
</gene>
<keyword evidence="5" id="KW-0393">Immunoglobulin domain</keyword>
<dbReference type="EMBL" id="UYJE01007946">
    <property type="protein sequence ID" value="VDI59509.1"/>
    <property type="molecule type" value="Genomic_DNA"/>
</dbReference>
<keyword evidence="2 7" id="KW-0472">Membrane</keyword>
<feature type="signal peptide" evidence="8">
    <location>
        <begin position="1"/>
        <end position="18"/>
    </location>
</feature>
<keyword evidence="7" id="KW-1133">Transmembrane helix</keyword>
<feature type="chain" id="PRO_5032852562" evidence="8">
    <location>
        <begin position="19"/>
        <end position="807"/>
    </location>
</feature>
<dbReference type="InterPro" id="IPR013783">
    <property type="entry name" value="Ig-like_fold"/>
</dbReference>
<keyword evidence="7" id="KW-0812">Transmembrane</keyword>
<evidence type="ECO:0000313" key="11">
    <source>
        <dbReference type="EMBL" id="VDI59509.1"/>
    </source>
</evidence>
<dbReference type="PANTHER" id="PTHR11640:SF164">
    <property type="entry name" value="MAM DOMAIN-CONTAINING GLYCOSYLPHOSPHATIDYLINOSITOL ANCHOR PROTEIN 1"/>
    <property type="match status" value="1"/>
</dbReference>
<feature type="domain" description="Ig-like" evidence="10">
    <location>
        <begin position="369"/>
        <end position="465"/>
    </location>
</feature>
<evidence type="ECO:0000256" key="3">
    <source>
        <dbReference type="ARBA" id="ARBA00023157"/>
    </source>
</evidence>
<dbReference type="InterPro" id="IPR007110">
    <property type="entry name" value="Ig-like_dom"/>
</dbReference>
<dbReference type="GO" id="GO:0005886">
    <property type="term" value="C:plasma membrane"/>
    <property type="evidence" value="ECO:0007669"/>
    <property type="project" value="TreeGrafter"/>
</dbReference>
<evidence type="ECO:0000256" key="5">
    <source>
        <dbReference type="ARBA" id="ARBA00023319"/>
    </source>
</evidence>
<sequence>MMFWQGWLMILYISQTSGYVNLETTDNPLWIKKSRSFKLSCNGDKEIIWYKSSELLESNDNVVISKQRLVTGNTEKHVTDIAIDKTTPTDSGIYNCSDGTEQKSIQVKVVQGRVKTNPSSGITAFEGETLTLVCEYEGDTRLDVNWYKDQKESLASHGFVSSRRTVSDQNVKTTLQTTKTRLSRSDRGSYYCEAGPYIMTIVIHVLTDSCNNRLVSGMTGIPDDKITALSYYKDILHDDSPYCARLNHTNTPLCGGWSPIAMNTRQWIQVSFPHFTVVRSIVTAGRYTTESRNEWVTAYRVIYSKDGINWDKYKDTKGKILNFAANFDKSTPVSTVLPIPVVARYLRLQPTSWNQKISLRFDVVGCLLPSELRITQEDTGKLNLLIPNHLNVQCNYTGPFRPNIVWYKDGVRILDSSGFMQTVNTSWLDDRIVSTASLTREITMYNASGLYTCVDRTSKQNKSVTVEAAQLKMNPNFKRVWVLKNSELEVSWDLTRTIQVRVLTGEGNSQYLVLGEDLVLSCEIGEVDVATEIYWTKNHKPLNMIESLRGKYKYSSDTKTLTIQHADIVDAGHYECNILLEVGSSQQQHLTLPIEVNSKPTISLEGQKEVKTGDTLHLYCKVSGYPVPTIAWYKDDNPITGGDRCNFLPYDDAQKGHFVLFDINSSDKGKYQCRGTTVESEFVESFLLITVKGNLLTDNLLIVCVAVTGSVIVLAIVCCAACIRCKSKHKQPMQYRTPLQNKPLLTRRYVEMQVVTRDKSMTSLEEIDQLPPPPPPVDPWEDASTIDDSSLTYERIPKIRDRQISSA</sequence>
<evidence type="ECO:0000259" key="10">
    <source>
        <dbReference type="PROSITE" id="PS50835"/>
    </source>
</evidence>
<dbReference type="GO" id="GO:0050839">
    <property type="term" value="F:cell adhesion molecule binding"/>
    <property type="evidence" value="ECO:0007669"/>
    <property type="project" value="TreeGrafter"/>
</dbReference>